<gene>
    <name evidence="2" type="ORF">L0668_17960</name>
</gene>
<feature type="chain" id="PRO_5047410085" evidence="1">
    <location>
        <begin position="22"/>
        <end position="179"/>
    </location>
</feature>
<name>A0ABS9DAQ3_9ALTE</name>
<reference evidence="2 3" key="1">
    <citation type="submission" date="2022-01" db="EMBL/GenBank/DDBJ databases">
        <title>Paraglaciecola sp. G1-23.</title>
        <authorList>
            <person name="Jin M.S."/>
            <person name="Han D.M."/>
            <person name="Kim H.M."/>
            <person name="Jeon C.O."/>
        </authorList>
    </citation>
    <scope>NUCLEOTIDE SEQUENCE [LARGE SCALE GENOMIC DNA]</scope>
    <source>
        <strain evidence="2 3">G1-23</strain>
    </source>
</reference>
<comment type="caution">
    <text evidence="2">The sequence shown here is derived from an EMBL/GenBank/DDBJ whole genome shotgun (WGS) entry which is preliminary data.</text>
</comment>
<dbReference type="Pfam" id="PF11075">
    <property type="entry name" value="DUF2780"/>
    <property type="match status" value="1"/>
</dbReference>
<keyword evidence="1" id="KW-0732">Signal</keyword>
<evidence type="ECO:0000256" key="1">
    <source>
        <dbReference type="SAM" id="SignalP"/>
    </source>
</evidence>
<evidence type="ECO:0000313" key="2">
    <source>
        <dbReference type="EMBL" id="MCF2950009.1"/>
    </source>
</evidence>
<dbReference type="Proteomes" id="UP001521137">
    <property type="component" value="Unassembled WGS sequence"/>
</dbReference>
<dbReference type="RefSeq" id="WP_235314111.1">
    <property type="nucleotide sequence ID" value="NZ_JAKGAS010000013.1"/>
</dbReference>
<sequence length="179" mass="18960">MKISHLILLLTTLTFSNISIANDIVNSAKDMFGKSNSKTNSLNVTDMVGSVADSLGMTKSQATGSLGSIFEYAKNNISKEQVSALTKSLPGLDSLLSAVPAISGTDGDNKNNLGGLLGKAAQYSDSLNSVANLQKQFESHGLDADMINKVIQSVYNYLNTEQGQQVKSLLEKGLSSLKL</sequence>
<organism evidence="2 3">
    <name type="scientific">Paraglaciecola algarum</name>
    <dbReference type="NCBI Taxonomy" id="3050085"/>
    <lineage>
        <taxon>Bacteria</taxon>
        <taxon>Pseudomonadati</taxon>
        <taxon>Pseudomonadota</taxon>
        <taxon>Gammaproteobacteria</taxon>
        <taxon>Alteromonadales</taxon>
        <taxon>Alteromonadaceae</taxon>
        <taxon>Paraglaciecola</taxon>
    </lineage>
</organism>
<protein>
    <submittedName>
        <fullName evidence="2">DUF2780 domain-containing protein</fullName>
    </submittedName>
</protein>
<accession>A0ABS9DAQ3</accession>
<dbReference type="InterPro" id="IPR021302">
    <property type="entry name" value="DUF2780_VcgC/VcgE"/>
</dbReference>
<evidence type="ECO:0000313" key="3">
    <source>
        <dbReference type="Proteomes" id="UP001521137"/>
    </source>
</evidence>
<keyword evidence="3" id="KW-1185">Reference proteome</keyword>
<proteinExistence type="predicted"/>
<feature type="signal peptide" evidence="1">
    <location>
        <begin position="1"/>
        <end position="21"/>
    </location>
</feature>
<dbReference type="EMBL" id="JAKGAS010000013">
    <property type="protein sequence ID" value="MCF2950009.1"/>
    <property type="molecule type" value="Genomic_DNA"/>
</dbReference>